<keyword evidence="5" id="KW-0238">DNA-binding</keyword>
<keyword evidence="4" id="KW-0067">ATP-binding</keyword>
<reference evidence="6" key="1">
    <citation type="submission" date="2018-05" db="EMBL/GenBank/DDBJ databases">
        <authorList>
            <person name="Lanie J.A."/>
            <person name="Ng W.-L."/>
            <person name="Kazmierczak K.M."/>
            <person name="Andrzejewski T.M."/>
            <person name="Davidsen T.M."/>
            <person name="Wayne K.J."/>
            <person name="Tettelin H."/>
            <person name="Glass J.I."/>
            <person name="Rusch D."/>
            <person name="Podicherti R."/>
            <person name="Tsui H.-C.T."/>
            <person name="Winkler M.E."/>
        </authorList>
    </citation>
    <scope>NUCLEOTIDE SEQUENCE</scope>
</reference>
<evidence type="ECO:0000313" key="6">
    <source>
        <dbReference type="EMBL" id="SVC38182.1"/>
    </source>
</evidence>
<evidence type="ECO:0000256" key="2">
    <source>
        <dbReference type="ARBA" id="ARBA00022705"/>
    </source>
</evidence>
<dbReference type="GO" id="GO:0000731">
    <property type="term" value="P:DNA synthesis involved in DNA repair"/>
    <property type="evidence" value="ECO:0007669"/>
    <property type="project" value="TreeGrafter"/>
</dbReference>
<dbReference type="InterPro" id="IPR042174">
    <property type="entry name" value="RecF_2"/>
</dbReference>
<name>A0A382LT05_9ZZZZ</name>
<gene>
    <name evidence="6" type="ORF">METZ01_LOCUS291036</name>
</gene>
<dbReference type="InterPro" id="IPR001238">
    <property type="entry name" value="DNA-binding_RecF"/>
</dbReference>
<dbReference type="AlphaFoldDB" id="A0A382LT05"/>
<accession>A0A382LT05</accession>
<keyword evidence="2" id="KW-0235">DNA replication</keyword>
<evidence type="ECO:0000256" key="1">
    <source>
        <dbReference type="ARBA" id="ARBA00022490"/>
    </source>
</evidence>
<evidence type="ECO:0000256" key="3">
    <source>
        <dbReference type="ARBA" id="ARBA00022741"/>
    </source>
</evidence>
<organism evidence="6">
    <name type="scientific">marine metagenome</name>
    <dbReference type="NCBI Taxonomy" id="408172"/>
    <lineage>
        <taxon>unclassified sequences</taxon>
        <taxon>metagenomes</taxon>
        <taxon>ecological metagenomes</taxon>
    </lineage>
</organism>
<dbReference type="PANTHER" id="PTHR32182">
    <property type="entry name" value="DNA REPLICATION AND REPAIR PROTEIN RECF"/>
    <property type="match status" value="1"/>
</dbReference>
<keyword evidence="1" id="KW-0963">Cytoplasm</keyword>
<dbReference type="GO" id="GO:0003697">
    <property type="term" value="F:single-stranded DNA binding"/>
    <property type="evidence" value="ECO:0007669"/>
    <property type="project" value="InterPro"/>
</dbReference>
<evidence type="ECO:0000256" key="5">
    <source>
        <dbReference type="ARBA" id="ARBA00023125"/>
    </source>
</evidence>
<protein>
    <submittedName>
        <fullName evidence="6">Uncharacterized protein</fullName>
    </submittedName>
</protein>
<dbReference type="Gene3D" id="1.20.1050.90">
    <property type="entry name" value="RecF/RecN/SMC, N-terminal domain"/>
    <property type="match status" value="1"/>
</dbReference>
<keyword evidence="3" id="KW-0547">Nucleotide-binding</keyword>
<feature type="non-terminal residue" evidence="6">
    <location>
        <position position="1"/>
    </location>
</feature>
<sequence>VALFRGSPQERRRFFNRIQSILDPSFFRILQEYARTLAQKNALLKQHESQKLDLWNRLLSRHALMIVRQRRRFMQSVSQHVQRIFVEISGRDEHLKLHYLPSIAAEEENEEAFTQELESMSQQEIQAGHSLLGPHRDDFQLSLDQRLDRNFFSQGEFR</sequence>
<dbReference type="GO" id="GO:0006302">
    <property type="term" value="P:double-strand break repair"/>
    <property type="evidence" value="ECO:0007669"/>
    <property type="project" value="TreeGrafter"/>
</dbReference>
<feature type="non-terminal residue" evidence="6">
    <location>
        <position position="158"/>
    </location>
</feature>
<dbReference type="GO" id="GO:0005524">
    <property type="term" value="F:ATP binding"/>
    <property type="evidence" value="ECO:0007669"/>
    <property type="project" value="UniProtKB-KW"/>
</dbReference>
<evidence type="ECO:0000256" key="4">
    <source>
        <dbReference type="ARBA" id="ARBA00022840"/>
    </source>
</evidence>
<dbReference type="EMBL" id="UINC01088180">
    <property type="protein sequence ID" value="SVC38182.1"/>
    <property type="molecule type" value="Genomic_DNA"/>
</dbReference>
<dbReference type="PANTHER" id="PTHR32182:SF0">
    <property type="entry name" value="DNA REPLICATION AND REPAIR PROTEIN RECF"/>
    <property type="match status" value="1"/>
</dbReference>
<proteinExistence type="inferred from homology"/>
<dbReference type="GO" id="GO:0006260">
    <property type="term" value="P:DNA replication"/>
    <property type="evidence" value="ECO:0007669"/>
    <property type="project" value="UniProtKB-KW"/>
</dbReference>
<dbReference type="HAMAP" id="MF_00365">
    <property type="entry name" value="RecF"/>
    <property type="match status" value="1"/>
</dbReference>